<feature type="domain" description="Heterokaryon incompatibility" evidence="2">
    <location>
        <begin position="268"/>
        <end position="437"/>
    </location>
</feature>
<dbReference type="InterPro" id="IPR010730">
    <property type="entry name" value="HET"/>
</dbReference>
<evidence type="ECO:0000313" key="4">
    <source>
        <dbReference type="Proteomes" id="UP001285441"/>
    </source>
</evidence>
<feature type="region of interest" description="Disordered" evidence="1">
    <location>
        <begin position="134"/>
        <end position="165"/>
    </location>
</feature>
<feature type="compositionally biased region" description="Acidic residues" evidence="1">
    <location>
        <begin position="136"/>
        <end position="147"/>
    </location>
</feature>
<protein>
    <submittedName>
        <fullName evidence="3">Heterokaryon incompatibility protein-domain-containing protein</fullName>
    </submittedName>
</protein>
<dbReference type="Pfam" id="PF06985">
    <property type="entry name" value="HET"/>
    <property type="match status" value="1"/>
</dbReference>
<accession>A0AAE0TVM7</accession>
<dbReference type="AlphaFoldDB" id="A0AAE0TVM7"/>
<reference evidence="3" key="2">
    <citation type="submission" date="2023-06" db="EMBL/GenBank/DDBJ databases">
        <authorList>
            <consortium name="Lawrence Berkeley National Laboratory"/>
            <person name="Haridas S."/>
            <person name="Hensen N."/>
            <person name="Bonometti L."/>
            <person name="Westerberg I."/>
            <person name="Brannstrom I.O."/>
            <person name="Guillou S."/>
            <person name="Cros-Aarteil S."/>
            <person name="Calhoun S."/>
            <person name="Kuo A."/>
            <person name="Mondo S."/>
            <person name="Pangilinan J."/>
            <person name="Riley R."/>
            <person name="LaButti K."/>
            <person name="Andreopoulos B."/>
            <person name="Lipzen A."/>
            <person name="Chen C."/>
            <person name="Yanf M."/>
            <person name="Daum C."/>
            <person name="Ng V."/>
            <person name="Clum A."/>
            <person name="Steindorff A."/>
            <person name="Ohm R."/>
            <person name="Martin F."/>
            <person name="Silar P."/>
            <person name="Natvig D."/>
            <person name="Lalanne C."/>
            <person name="Gautier V."/>
            <person name="Ament-velasquez S.L."/>
            <person name="Kruys A."/>
            <person name="Hutchinson M.I."/>
            <person name="Powell A.J."/>
            <person name="Barry K."/>
            <person name="Miller A.N."/>
            <person name="Grigoriev I.V."/>
            <person name="Debuchy R."/>
            <person name="Gladieux P."/>
            <person name="Thoren M.H."/>
            <person name="Johannesson H."/>
        </authorList>
    </citation>
    <scope>NUCLEOTIDE SEQUENCE</scope>
    <source>
        <strain evidence="3">CBS 232.78</strain>
    </source>
</reference>
<dbReference type="Proteomes" id="UP001285441">
    <property type="component" value="Unassembled WGS sequence"/>
</dbReference>
<name>A0AAE0TVM7_9PEZI</name>
<dbReference type="PANTHER" id="PTHR33112">
    <property type="entry name" value="DOMAIN PROTEIN, PUTATIVE-RELATED"/>
    <property type="match status" value="1"/>
</dbReference>
<organism evidence="3 4">
    <name type="scientific">Podospora didyma</name>
    <dbReference type="NCBI Taxonomy" id="330526"/>
    <lineage>
        <taxon>Eukaryota</taxon>
        <taxon>Fungi</taxon>
        <taxon>Dikarya</taxon>
        <taxon>Ascomycota</taxon>
        <taxon>Pezizomycotina</taxon>
        <taxon>Sordariomycetes</taxon>
        <taxon>Sordariomycetidae</taxon>
        <taxon>Sordariales</taxon>
        <taxon>Podosporaceae</taxon>
        <taxon>Podospora</taxon>
    </lineage>
</organism>
<dbReference type="PANTHER" id="PTHR33112:SF9">
    <property type="entry name" value="HETEROKARYON INCOMPATIBILITY DOMAIN-CONTAINING PROTEIN"/>
    <property type="match status" value="1"/>
</dbReference>
<comment type="caution">
    <text evidence="3">The sequence shown here is derived from an EMBL/GenBank/DDBJ whole genome shotgun (WGS) entry which is preliminary data.</text>
</comment>
<dbReference type="EMBL" id="JAULSW010000005">
    <property type="protein sequence ID" value="KAK3381113.1"/>
    <property type="molecule type" value="Genomic_DNA"/>
</dbReference>
<evidence type="ECO:0000313" key="3">
    <source>
        <dbReference type="EMBL" id="KAK3381113.1"/>
    </source>
</evidence>
<keyword evidence="4" id="KW-1185">Reference proteome</keyword>
<reference evidence="3" key="1">
    <citation type="journal article" date="2023" name="Mol. Phylogenet. Evol.">
        <title>Genome-scale phylogeny and comparative genomics of the fungal order Sordariales.</title>
        <authorList>
            <person name="Hensen N."/>
            <person name="Bonometti L."/>
            <person name="Westerberg I."/>
            <person name="Brannstrom I.O."/>
            <person name="Guillou S."/>
            <person name="Cros-Aarteil S."/>
            <person name="Calhoun S."/>
            <person name="Haridas S."/>
            <person name="Kuo A."/>
            <person name="Mondo S."/>
            <person name="Pangilinan J."/>
            <person name="Riley R."/>
            <person name="LaButti K."/>
            <person name="Andreopoulos B."/>
            <person name="Lipzen A."/>
            <person name="Chen C."/>
            <person name="Yan M."/>
            <person name="Daum C."/>
            <person name="Ng V."/>
            <person name="Clum A."/>
            <person name="Steindorff A."/>
            <person name="Ohm R.A."/>
            <person name="Martin F."/>
            <person name="Silar P."/>
            <person name="Natvig D.O."/>
            <person name="Lalanne C."/>
            <person name="Gautier V."/>
            <person name="Ament-Velasquez S.L."/>
            <person name="Kruys A."/>
            <person name="Hutchinson M.I."/>
            <person name="Powell A.J."/>
            <person name="Barry K."/>
            <person name="Miller A.N."/>
            <person name="Grigoriev I.V."/>
            <person name="Debuchy R."/>
            <person name="Gladieux P."/>
            <person name="Hiltunen Thoren M."/>
            <person name="Johannesson H."/>
        </authorList>
    </citation>
    <scope>NUCLEOTIDE SEQUENCE</scope>
    <source>
        <strain evidence="3">CBS 232.78</strain>
    </source>
</reference>
<gene>
    <name evidence="3" type="ORF">B0H63DRAFT_474934</name>
</gene>
<evidence type="ECO:0000256" key="1">
    <source>
        <dbReference type="SAM" id="MobiDB-lite"/>
    </source>
</evidence>
<evidence type="ECO:0000259" key="2">
    <source>
        <dbReference type="Pfam" id="PF06985"/>
    </source>
</evidence>
<sequence length="749" mass="85182">MDEDAMSPAALMDEDMMDEDMTDEHPMNPAELMNSMFTWHKAKVWGEVFVENTPYLNWCDPCKWMIAVCAYDRDISPFEAPTRSLSLEDLSVSSCKVCRTISQAATAITSHTRQTATRVMVKWPDNQPMRVALVGDEGDDKEEDQNEDVDKVKDDGDDDQHRETKSYYDVYRREDIDDSDQPDLTHFIFYLPDYPADANSDATVEWIEEKLQECYTEHADSCPRPDRVQLPTRVLDLGTRPEHGISEPFLNSSVRSHQTPAEGQASEYIALSHCWGLVQPIRTTHEKYKDYAKTDGLPLSLLPKTFQDAVNVCRRLGFRYLWIDSLCIIQDDNLDWAREAARMCDVYQNATFVISATLAPDATAGLFTGDPSFRWWGPCGDVSGCCSISGTGSMPHGKEESVVPIYIRRHRDHAGYEIGTGIYVPPPLSKRGWAYQERMLARRVLHFFDNEVIWECQDDLDCQCGQVVGEWSHERFSYAEAVKPEIWGKWVEAYSRLALTEPSDRLPALSGLAKFFSRQHRDVLGEYLAGIWTGQFPHTLYWFVSSGTKLRPRPASYRAPSWSWASVNNNVVVTTELKLGPETSLINVLEAACTPKGLDSFGEIIAGHIRISAPMVAAELRINTGGRLPEQESYQEFFVVLPSTRIRVDMDYAWERGPEWINIGQPLPEEGGEYDPDQWVEFKFRHQRTFYLIKLSIGDNGLVHFLLLKKLQNSGGEEGSQRYERIGYAGGNVCEHKFDGFEDAEITLL</sequence>
<proteinExistence type="predicted"/>
<feature type="compositionally biased region" description="Basic and acidic residues" evidence="1">
    <location>
        <begin position="148"/>
        <end position="165"/>
    </location>
</feature>